<dbReference type="Gene3D" id="3.10.450.50">
    <property type="match status" value="1"/>
</dbReference>
<gene>
    <name evidence="2" type="ORF">HDA33_002375</name>
</gene>
<comment type="caution">
    <text evidence="2">The sequence shown here is derived from an EMBL/GenBank/DDBJ whole genome shotgun (WGS) entry which is preliminary data.</text>
</comment>
<dbReference type="Pfam" id="PF12680">
    <property type="entry name" value="SnoaL_2"/>
    <property type="match status" value="1"/>
</dbReference>
<evidence type="ECO:0000313" key="3">
    <source>
        <dbReference type="Proteomes" id="UP000567246"/>
    </source>
</evidence>
<proteinExistence type="predicted"/>
<reference evidence="2 3" key="1">
    <citation type="submission" date="2020-08" db="EMBL/GenBank/DDBJ databases">
        <title>Sequencing the genomes of 1000 actinobacteria strains.</title>
        <authorList>
            <person name="Klenk H.-P."/>
        </authorList>
    </citation>
    <scope>NUCLEOTIDE SEQUENCE [LARGE SCALE GENOMIC DNA]</scope>
    <source>
        <strain evidence="2 3">DSM 17945</strain>
    </source>
</reference>
<evidence type="ECO:0000313" key="2">
    <source>
        <dbReference type="EMBL" id="MBB5849811.1"/>
    </source>
</evidence>
<dbReference type="InterPro" id="IPR032710">
    <property type="entry name" value="NTF2-like_dom_sf"/>
</dbReference>
<name>A0A4Y8ZEM7_9MICC</name>
<feature type="domain" description="SnoaL-like" evidence="1">
    <location>
        <begin position="10"/>
        <end position="99"/>
    </location>
</feature>
<evidence type="ECO:0000259" key="1">
    <source>
        <dbReference type="Pfam" id="PF12680"/>
    </source>
</evidence>
<organism evidence="2 3">
    <name type="scientific">Micrococcus endophyticus</name>
    <dbReference type="NCBI Taxonomy" id="455343"/>
    <lineage>
        <taxon>Bacteria</taxon>
        <taxon>Bacillati</taxon>
        <taxon>Actinomycetota</taxon>
        <taxon>Actinomycetes</taxon>
        <taxon>Micrococcales</taxon>
        <taxon>Micrococcaceae</taxon>
        <taxon>Micrococcus</taxon>
    </lineage>
</organism>
<dbReference type="RefSeq" id="WP_184173510.1">
    <property type="nucleotide sequence ID" value="NZ_BAABAG010000006.1"/>
</dbReference>
<dbReference type="Proteomes" id="UP000567246">
    <property type="component" value="Unassembled WGS sequence"/>
</dbReference>
<dbReference type="InterPro" id="IPR037401">
    <property type="entry name" value="SnoaL-like"/>
</dbReference>
<dbReference type="AlphaFoldDB" id="A0A4Y8ZEM7"/>
<dbReference type="SUPFAM" id="SSF54427">
    <property type="entry name" value="NTF2-like"/>
    <property type="match status" value="1"/>
</dbReference>
<protein>
    <recommendedName>
        <fullName evidence="1">SnoaL-like domain-containing protein</fullName>
    </recommendedName>
</protein>
<sequence>MTDAAAVLGAFFAAEDARDWETYRSFLHPDVEWVLGDRVIRGIDRYVEAMQAAYGDDDVRFRCEWSHVSESGSLVAALLVDDAGRRSLDVFEFKDGLVWKEHEFLLGRTASAVEPRSLPTQGEPRSTEATERQ</sequence>
<dbReference type="EMBL" id="JACHMW010000001">
    <property type="protein sequence ID" value="MBB5849811.1"/>
    <property type="molecule type" value="Genomic_DNA"/>
</dbReference>
<keyword evidence="3" id="KW-1185">Reference proteome</keyword>
<accession>A0A4Y8ZEM7</accession>